<accession>A0A0C9M318</accession>
<sequence length="135" mass="14615">MLTIKPIVDHLLHGGFKSVEGVLEAPTQADLPNALPALHVVPATESAEASQMAGRRDQRVTFAFSVFVTVGTRLARGAVSDELQKQVQAVKDTVVGWTHPQASGEVDLLGGRLANVSPASVTWEVRLSCRYHYRK</sequence>
<evidence type="ECO:0000313" key="1">
    <source>
        <dbReference type="EMBL" id="GAN14150.1"/>
    </source>
</evidence>
<gene>
    <name evidence="1" type="ORF">SP6_30_02910</name>
</gene>
<organism evidence="1 2">
    <name type="scientific">Sphingomonas paucimobilis NBRC 13935</name>
    <dbReference type="NCBI Taxonomy" id="1219050"/>
    <lineage>
        <taxon>Bacteria</taxon>
        <taxon>Pseudomonadati</taxon>
        <taxon>Pseudomonadota</taxon>
        <taxon>Alphaproteobacteria</taxon>
        <taxon>Sphingomonadales</taxon>
        <taxon>Sphingomonadaceae</taxon>
        <taxon>Sphingomonas</taxon>
    </lineage>
</organism>
<dbReference type="AlphaFoldDB" id="A0A0C9M318"/>
<dbReference type="InterPro" id="IPR056912">
    <property type="entry name" value="Phage_JBD30_tail_term-like"/>
</dbReference>
<protein>
    <submittedName>
        <fullName evidence="1">DNA, contig: SP630</fullName>
    </submittedName>
</protein>
<dbReference type="EMBL" id="BBJS01000030">
    <property type="protein sequence ID" value="GAN14150.1"/>
    <property type="molecule type" value="Genomic_DNA"/>
</dbReference>
<proteinExistence type="predicted"/>
<dbReference type="RefSeq" id="WP_042468984.1">
    <property type="nucleotide sequence ID" value="NZ_BBJS01000030.1"/>
</dbReference>
<dbReference type="Proteomes" id="UP000032025">
    <property type="component" value="Unassembled WGS sequence"/>
</dbReference>
<dbReference type="GeneID" id="78528686"/>
<reference evidence="1 2" key="1">
    <citation type="submission" date="2014-08" db="EMBL/GenBank/DDBJ databases">
        <title>Whole genome shotgun sequence of Sphingomonas paucimobilis NBRC 13935.</title>
        <authorList>
            <person name="Hosoyama A."/>
            <person name="Hashimoto M."/>
            <person name="Hosoyama Y."/>
            <person name="Noguchi M."/>
            <person name="Uohara A."/>
            <person name="Ohji S."/>
            <person name="Katano-Makiyama Y."/>
            <person name="Ichikawa N."/>
            <person name="Kimura A."/>
            <person name="Yamazoe A."/>
            <person name="Fujita N."/>
        </authorList>
    </citation>
    <scope>NUCLEOTIDE SEQUENCE [LARGE SCALE GENOMIC DNA]</scope>
    <source>
        <strain evidence="1 2">NBRC 13935</strain>
    </source>
</reference>
<comment type="caution">
    <text evidence="1">The sequence shown here is derived from an EMBL/GenBank/DDBJ whole genome shotgun (WGS) entry which is preliminary data.</text>
</comment>
<keyword evidence="2" id="KW-1185">Reference proteome</keyword>
<name>A0A0C9M318_SPHPI</name>
<dbReference type="Pfam" id="PF23840">
    <property type="entry name" value="Phage_tail_terminator"/>
    <property type="match status" value="1"/>
</dbReference>
<evidence type="ECO:0000313" key="2">
    <source>
        <dbReference type="Proteomes" id="UP000032025"/>
    </source>
</evidence>